<dbReference type="GO" id="GO:0140416">
    <property type="term" value="F:transcription regulator inhibitor activity"/>
    <property type="evidence" value="ECO:0007669"/>
    <property type="project" value="TreeGrafter"/>
</dbReference>
<keyword evidence="7" id="KW-0963">Cytoplasm</keyword>
<dbReference type="InterPro" id="IPR013019">
    <property type="entry name" value="MAD_homology_MH1"/>
</dbReference>
<dbReference type="GO" id="GO:0050793">
    <property type="term" value="P:regulation of developmental process"/>
    <property type="evidence" value="ECO:0007669"/>
    <property type="project" value="UniProtKB-ARBA"/>
</dbReference>
<dbReference type="AlphaFoldDB" id="A0AAW2HND9"/>
<reference evidence="11" key="1">
    <citation type="journal article" date="2024" name="Gigascience">
        <title>Chromosome-level genome of the poultry shaft louse Menopon gallinae provides insight into the host-switching and adaptive evolution of parasitic lice.</title>
        <authorList>
            <person name="Xu Y."/>
            <person name="Ma L."/>
            <person name="Liu S."/>
            <person name="Liang Y."/>
            <person name="Liu Q."/>
            <person name="He Z."/>
            <person name="Tian L."/>
            <person name="Duan Y."/>
            <person name="Cai W."/>
            <person name="Li H."/>
            <person name="Song F."/>
        </authorList>
    </citation>
    <scope>NUCLEOTIDE SEQUENCE</scope>
    <source>
        <strain evidence="11">Cailab_2023a</strain>
    </source>
</reference>
<dbReference type="GO" id="GO:0005737">
    <property type="term" value="C:cytoplasm"/>
    <property type="evidence" value="ECO:0007669"/>
    <property type="project" value="UniProtKB-SubCell"/>
</dbReference>
<accession>A0AAW2HND9</accession>
<dbReference type="EMBL" id="JARGDH010000004">
    <property type="protein sequence ID" value="KAL0271365.1"/>
    <property type="molecule type" value="Genomic_DNA"/>
</dbReference>
<dbReference type="SUPFAM" id="SSF49879">
    <property type="entry name" value="SMAD/FHA domain"/>
    <property type="match status" value="1"/>
</dbReference>
<feature type="region of interest" description="Disordered" evidence="8">
    <location>
        <begin position="234"/>
        <end position="266"/>
    </location>
</feature>
<evidence type="ECO:0000256" key="8">
    <source>
        <dbReference type="SAM" id="MobiDB-lite"/>
    </source>
</evidence>
<dbReference type="GO" id="GO:0071144">
    <property type="term" value="C:heteromeric SMAD protein complex"/>
    <property type="evidence" value="ECO:0007669"/>
    <property type="project" value="TreeGrafter"/>
</dbReference>
<sequence length="442" mass="50015">MKFEAESVFTQVVLWCTILNRRTLKSFYLNIVFSDLFVFCFVTGEVAPRSKCVRETLRFMFRSKRTSLIKRLWKLRIKSEHETSCQTQELDFESEGYFSNIELKSEGCGCCNNRANHTEILVRTNLLKKLEEHQLEMLIQAVESKGADLSACVLLPRDSVGTTDVDLHVLSCQIWRWPGLRESTQMRRLPGCRSAKDPVYTCCNPYHWSRLCQPESPPPPYCRFAIERLKPEDRAPSEGEFDPLRGSGGGGGGLCPGSLTTNGEEESETREWCRLAYWEMATRVGRQFSVEPEAVNVFTCLPHGDGLCLTTLAQAAPGPPSDAVRRTRLKIGLGVTLSSEPDGVWVYNRSDNPIFVNSPTLDDPDSRTLLVYRVPSGHCLNIFDRRKTNKRIHYRSNCSPSGPVDPNSVRISFAKGWGPKYSRQEVTSCPCWLEVLLKAPCR</sequence>
<feature type="compositionally biased region" description="Gly residues" evidence="8">
    <location>
        <begin position="246"/>
        <end position="255"/>
    </location>
</feature>
<evidence type="ECO:0000256" key="3">
    <source>
        <dbReference type="ARBA" id="ARBA00022833"/>
    </source>
</evidence>
<dbReference type="SMART" id="SM00523">
    <property type="entry name" value="DWA"/>
    <property type="match status" value="1"/>
</dbReference>
<dbReference type="GO" id="GO:0070411">
    <property type="term" value="F:I-SMAD binding"/>
    <property type="evidence" value="ECO:0007669"/>
    <property type="project" value="TreeGrafter"/>
</dbReference>
<dbReference type="GO" id="GO:0009653">
    <property type="term" value="P:anatomical structure morphogenesis"/>
    <property type="evidence" value="ECO:0007669"/>
    <property type="project" value="TreeGrafter"/>
</dbReference>
<dbReference type="GO" id="GO:0030154">
    <property type="term" value="P:cell differentiation"/>
    <property type="evidence" value="ECO:0007669"/>
    <property type="project" value="TreeGrafter"/>
</dbReference>
<keyword evidence="6 7" id="KW-0539">Nucleus</keyword>
<evidence type="ECO:0000256" key="4">
    <source>
        <dbReference type="ARBA" id="ARBA00023015"/>
    </source>
</evidence>
<dbReference type="InterPro" id="IPR036578">
    <property type="entry name" value="SMAD_MH1_sf"/>
</dbReference>
<organism evidence="11">
    <name type="scientific">Menopon gallinae</name>
    <name type="common">poultry shaft louse</name>
    <dbReference type="NCBI Taxonomy" id="328185"/>
    <lineage>
        <taxon>Eukaryota</taxon>
        <taxon>Metazoa</taxon>
        <taxon>Ecdysozoa</taxon>
        <taxon>Arthropoda</taxon>
        <taxon>Hexapoda</taxon>
        <taxon>Insecta</taxon>
        <taxon>Pterygota</taxon>
        <taxon>Neoptera</taxon>
        <taxon>Paraneoptera</taxon>
        <taxon>Psocodea</taxon>
        <taxon>Troctomorpha</taxon>
        <taxon>Phthiraptera</taxon>
        <taxon>Amblycera</taxon>
        <taxon>Menoponidae</taxon>
        <taxon>Menopon</taxon>
    </lineage>
</organism>
<evidence type="ECO:0000256" key="6">
    <source>
        <dbReference type="ARBA" id="ARBA00023242"/>
    </source>
</evidence>
<dbReference type="Pfam" id="PF03166">
    <property type="entry name" value="MH2"/>
    <property type="match status" value="1"/>
</dbReference>
<dbReference type="InterPro" id="IPR008984">
    <property type="entry name" value="SMAD_FHA_dom_sf"/>
</dbReference>
<dbReference type="GO" id="GO:0006357">
    <property type="term" value="P:regulation of transcription by RNA polymerase II"/>
    <property type="evidence" value="ECO:0007669"/>
    <property type="project" value="TreeGrafter"/>
</dbReference>
<dbReference type="Gene3D" id="3.90.520.10">
    <property type="entry name" value="SMAD MH1 domain"/>
    <property type="match status" value="1"/>
</dbReference>
<gene>
    <name evidence="11" type="ORF">PYX00_008474</name>
</gene>
<comment type="similarity">
    <text evidence="1 7">Belongs to the dwarfin/SMAD family.</text>
</comment>
<dbReference type="SUPFAM" id="SSF56366">
    <property type="entry name" value="SMAD MH1 domain"/>
    <property type="match status" value="1"/>
</dbReference>
<dbReference type="GO" id="GO:0009791">
    <property type="term" value="P:post-embryonic development"/>
    <property type="evidence" value="ECO:0007669"/>
    <property type="project" value="UniProtKB-ARBA"/>
</dbReference>
<dbReference type="GO" id="GO:0051239">
    <property type="term" value="P:regulation of multicellular organismal process"/>
    <property type="evidence" value="ECO:0007669"/>
    <property type="project" value="UniProtKB-ARBA"/>
</dbReference>
<evidence type="ECO:0000256" key="7">
    <source>
        <dbReference type="RuleBase" id="RU361195"/>
    </source>
</evidence>
<name>A0AAW2HND9_9NEOP</name>
<comment type="subcellular location">
    <subcellularLocation>
        <location evidence="7">Cytoplasm</location>
    </subcellularLocation>
    <subcellularLocation>
        <location evidence="7">Nucleus</location>
    </subcellularLocation>
</comment>
<evidence type="ECO:0000256" key="1">
    <source>
        <dbReference type="ARBA" id="ARBA00005545"/>
    </source>
</evidence>
<comment type="caution">
    <text evidence="11">The sequence shown here is derived from an EMBL/GenBank/DDBJ whole genome shotgun (WGS) entry which is preliminary data.</text>
</comment>
<dbReference type="InterPro" id="IPR013790">
    <property type="entry name" value="Dwarfin"/>
</dbReference>
<proteinExistence type="inferred from homology"/>
<evidence type="ECO:0000259" key="9">
    <source>
        <dbReference type="PROSITE" id="PS51075"/>
    </source>
</evidence>
<dbReference type="InterPro" id="IPR003619">
    <property type="entry name" value="MAD_homology1_Dwarfin-type"/>
</dbReference>
<feature type="domain" description="MH2" evidence="10">
    <location>
        <begin position="272"/>
        <end position="442"/>
    </location>
</feature>
<evidence type="ECO:0000256" key="2">
    <source>
        <dbReference type="ARBA" id="ARBA00022723"/>
    </source>
</evidence>
<evidence type="ECO:0000313" key="11">
    <source>
        <dbReference type="EMBL" id="KAL0271365.1"/>
    </source>
</evidence>
<dbReference type="PANTHER" id="PTHR13703:SF54">
    <property type="entry name" value="MOTHERS AGAINST DECAPENTAPLEGIC HOMOLOG"/>
    <property type="match status" value="1"/>
</dbReference>
<protein>
    <recommendedName>
        <fullName evidence="7">Mothers against decapentaplegic homolog</fullName>
        <shortName evidence="7">MAD homolog</shortName>
        <shortName evidence="7">Mothers against DPP homolog</shortName>
    </recommendedName>
    <alternativeName>
        <fullName evidence="7">SMAD family member</fullName>
    </alternativeName>
</protein>
<dbReference type="InterPro" id="IPR017855">
    <property type="entry name" value="SMAD-like_dom_sf"/>
</dbReference>
<dbReference type="PANTHER" id="PTHR13703">
    <property type="entry name" value="SMAD"/>
    <property type="match status" value="1"/>
</dbReference>
<dbReference type="PROSITE" id="PS51076">
    <property type="entry name" value="MH2"/>
    <property type="match status" value="1"/>
</dbReference>
<keyword evidence="2" id="KW-0479">Metal-binding</keyword>
<dbReference type="GO" id="GO:0046872">
    <property type="term" value="F:metal ion binding"/>
    <property type="evidence" value="ECO:0007669"/>
    <property type="project" value="UniProtKB-KW"/>
</dbReference>
<keyword evidence="5 7" id="KW-0804">Transcription</keyword>
<dbReference type="Pfam" id="PF03165">
    <property type="entry name" value="MH1"/>
    <property type="match status" value="1"/>
</dbReference>
<dbReference type="CDD" id="cd10489">
    <property type="entry name" value="MH1_SMAD_6_7"/>
    <property type="match status" value="1"/>
</dbReference>
<evidence type="ECO:0000256" key="5">
    <source>
        <dbReference type="ARBA" id="ARBA00023163"/>
    </source>
</evidence>
<feature type="domain" description="MH1" evidence="9">
    <location>
        <begin position="67"/>
        <end position="217"/>
    </location>
</feature>
<dbReference type="SMART" id="SM00524">
    <property type="entry name" value="DWB"/>
    <property type="match status" value="1"/>
</dbReference>
<keyword evidence="4 7" id="KW-0805">Transcription regulation</keyword>
<dbReference type="Gene3D" id="2.60.200.10">
    <property type="match status" value="1"/>
</dbReference>
<dbReference type="PROSITE" id="PS51075">
    <property type="entry name" value="MH1"/>
    <property type="match status" value="1"/>
</dbReference>
<dbReference type="InterPro" id="IPR001132">
    <property type="entry name" value="SMAD_dom_Dwarfin-type"/>
</dbReference>
<evidence type="ECO:0000259" key="10">
    <source>
        <dbReference type="PROSITE" id="PS51076"/>
    </source>
</evidence>
<keyword evidence="3" id="KW-0862">Zinc</keyword>
<dbReference type="GO" id="GO:0060395">
    <property type="term" value="P:SMAD protein signal transduction"/>
    <property type="evidence" value="ECO:0007669"/>
    <property type="project" value="TreeGrafter"/>
</dbReference>